<name>A0A7E4W1F0_PANRE</name>
<keyword evidence="7" id="KW-1185">Reference proteome</keyword>
<organism evidence="7 8">
    <name type="scientific">Panagrellus redivivus</name>
    <name type="common">Microworm</name>
    <dbReference type="NCBI Taxonomy" id="6233"/>
    <lineage>
        <taxon>Eukaryota</taxon>
        <taxon>Metazoa</taxon>
        <taxon>Ecdysozoa</taxon>
        <taxon>Nematoda</taxon>
        <taxon>Chromadorea</taxon>
        <taxon>Rhabditida</taxon>
        <taxon>Tylenchina</taxon>
        <taxon>Panagrolaimomorpha</taxon>
        <taxon>Panagrolaimoidea</taxon>
        <taxon>Panagrolaimidae</taxon>
        <taxon>Panagrellus</taxon>
    </lineage>
</organism>
<dbReference type="GO" id="GO:0004439">
    <property type="term" value="F:phosphatidylinositol-4,5-bisphosphate 5-phosphatase activity"/>
    <property type="evidence" value="ECO:0007669"/>
    <property type="project" value="TreeGrafter"/>
</dbReference>
<evidence type="ECO:0000256" key="4">
    <source>
        <dbReference type="ARBA" id="ARBA00023329"/>
    </source>
</evidence>
<reference evidence="7" key="1">
    <citation type="journal article" date="2013" name="Genetics">
        <title>The draft genome and transcriptome of Panagrellus redivivus are shaped by the harsh demands of a free-living lifestyle.</title>
        <authorList>
            <person name="Srinivasan J."/>
            <person name="Dillman A.R."/>
            <person name="Macchietto M.G."/>
            <person name="Heikkinen L."/>
            <person name="Lakso M."/>
            <person name="Fracchia K.M."/>
            <person name="Antoshechkin I."/>
            <person name="Mortazavi A."/>
            <person name="Wong G."/>
            <person name="Sternberg P.W."/>
        </authorList>
    </citation>
    <scope>NUCLEOTIDE SEQUENCE [LARGE SCALE GENOMIC DNA]</scope>
    <source>
        <strain evidence="7">MT8872</strain>
    </source>
</reference>
<dbReference type="InterPro" id="IPR008936">
    <property type="entry name" value="Rho_GTPase_activation_prot"/>
</dbReference>
<dbReference type="Pfam" id="PF00620">
    <property type="entry name" value="RhoGAP"/>
    <property type="match status" value="1"/>
</dbReference>
<dbReference type="InterPro" id="IPR013783">
    <property type="entry name" value="Ig-like_fold"/>
</dbReference>
<sequence length="709" mass="80382">MTFYAGHGGGGGGGGGSNSATTTTNGRNPGFLTTINDPAVDDLLAEYQEQFCTYENASIFISTFNVNGKSPPEYFQDWLLFDTEHLPDFVVIGLQEMDLALGTYVTDNTIREDQWLYALKRNLPTVYEQVNTVRLVGIFLTIYRRADSRIPITTSVYTAIIATGFLKFGNKGGVGVSFDMNNTSVCFVNAHFAAGSELSKRNQDFREISQMRFTNGRGIYDHDIVFWLGDLNYRLDTNMSQIEVIQTIEAGQWKDLQQYDQLQRQQALGVAFNGFKELLSLPFRPTYKFDTGTTNWDSSEKQRVPAWCDRILHWAKDKHIKVSQSEYTSVERVEFSDHKPVRAVYRLASRCVDQEKKAKVYEDVLREGDRYTNNMLPQIKLSVTECNFGSVYYRSAALRKLTITNTGRSGTRFYFAPTHQRDDLPENWLTITPKSSYIPVGGVVEVTLQVLVSDAEARLLSVPGKAQIDLNCILIIRLDQGRDYFVVVDGKYQKSCFGCSFTHLKTMGNMLPKDEENALIPSADPNDPLQVGDIKKRVPIQVFWLCEAIRQVGIDKVGFRDTFSEALFHQIRDAIDNGRPMDLVSRKDHKWASMLFSALLMLMDSFQDPLFPPEAAQHDLTNDHACLVTISALPQPNLQFMDYLLEFIVEVTQKNSKFFINIQLLADSLFQSNLPKGADTRRRLTIYCINHRRVSKGLDPLTEAPILPR</sequence>
<dbReference type="Gene3D" id="2.60.40.10">
    <property type="entry name" value="Immunoglobulins"/>
    <property type="match status" value="1"/>
</dbReference>
<feature type="compositionally biased region" description="Gly residues" evidence="5">
    <location>
        <begin position="1"/>
        <end position="17"/>
    </location>
</feature>
<evidence type="ECO:0000256" key="1">
    <source>
        <dbReference type="ARBA" id="ARBA00004146"/>
    </source>
</evidence>
<feature type="region of interest" description="Disordered" evidence="5">
    <location>
        <begin position="1"/>
        <end position="31"/>
    </location>
</feature>
<evidence type="ECO:0000256" key="5">
    <source>
        <dbReference type="SAM" id="MobiDB-lite"/>
    </source>
</evidence>
<evidence type="ECO:0000259" key="6">
    <source>
        <dbReference type="SMART" id="SM00128"/>
    </source>
</evidence>
<dbReference type="PANTHER" id="PTHR11200">
    <property type="entry name" value="INOSITOL 5-PHOSPHATASE"/>
    <property type="match status" value="1"/>
</dbReference>
<proteinExistence type="predicted"/>
<dbReference type="InterPro" id="IPR000198">
    <property type="entry name" value="RhoGAP_dom"/>
</dbReference>
<dbReference type="Proteomes" id="UP000492821">
    <property type="component" value="Unassembled WGS sequence"/>
</dbReference>
<dbReference type="Gene3D" id="1.10.555.10">
    <property type="entry name" value="Rho GTPase activation protein"/>
    <property type="match status" value="1"/>
</dbReference>
<dbReference type="GO" id="GO:0046856">
    <property type="term" value="P:phosphatidylinositol dephosphorylation"/>
    <property type="evidence" value="ECO:0007669"/>
    <property type="project" value="InterPro"/>
</dbReference>
<evidence type="ECO:0000313" key="7">
    <source>
        <dbReference type="Proteomes" id="UP000492821"/>
    </source>
</evidence>
<keyword evidence="4" id="KW-0968">Cytoplasmic vesicle</keyword>
<evidence type="ECO:0000256" key="3">
    <source>
        <dbReference type="ARBA" id="ARBA00022753"/>
    </source>
</evidence>
<dbReference type="GO" id="GO:0007165">
    <property type="term" value="P:signal transduction"/>
    <property type="evidence" value="ECO:0007669"/>
    <property type="project" value="InterPro"/>
</dbReference>
<evidence type="ECO:0000256" key="2">
    <source>
        <dbReference type="ARBA" id="ARBA00004580"/>
    </source>
</evidence>
<dbReference type="Gene3D" id="3.60.10.10">
    <property type="entry name" value="Endonuclease/exonuclease/phosphatase"/>
    <property type="match status" value="1"/>
</dbReference>
<dbReference type="Pfam" id="PF22669">
    <property type="entry name" value="Exo_endo_phos2"/>
    <property type="match status" value="1"/>
</dbReference>
<dbReference type="GO" id="GO:0030670">
    <property type="term" value="C:phagocytic vesicle membrane"/>
    <property type="evidence" value="ECO:0007669"/>
    <property type="project" value="UniProtKB-SubCell"/>
</dbReference>
<evidence type="ECO:0000313" key="8">
    <source>
        <dbReference type="WBParaSite" id="Pan_g5395.t1"/>
    </source>
</evidence>
<dbReference type="InterPro" id="IPR000300">
    <property type="entry name" value="IPPc"/>
</dbReference>
<reference evidence="8" key="2">
    <citation type="submission" date="2020-10" db="UniProtKB">
        <authorList>
            <consortium name="WormBaseParasite"/>
        </authorList>
    </citation>
    <scope>IDENTIFICATION</scope>
</reference>
<comment type="subcellular location">
    <subcellularLocation>
        <location evidence="2">Cytoplasmic vesicle</location>
        <location evidence="2">Phagosome membrane</location>
    </subcellularLocation>
    <subcellularLocation>
        <location evidence="1">Early endosome membrane</location>
    </subcellularLocation>
</comment>
<dbReference type="SUPFAM" id="SSF48350">
    <property type="entry name" value="GTPase activation domain, GAP"/>
    <property type="match status" value="1"/>
</dbReference>
<dbReference type="GO" id="GO:0031901">
    <property type="term" value="C:early endosome membrane"/>
    <property type="evidence" value="ECO:0007669"/>
    <property type="project" value="UniProtKB-SubCell"/>
</dbReference>
<accession>A0A7E4W1F0</accession>
<dbReference type="InterPro" id="IPR046985">
    <property type="entry name" value="IP5"/>
</dbReference>
<protein>
    <submittedName>
        <fullName evidence="8">IPPc domain-containing protein</fullName>
    </submittedName>
</protein>
<dbReference type="InterPro" id="IPR036691">
    <property type="entry name" value="Endo/exonu/phosph_ase_sf"/>
</dbReference>
<keyword evidence="3" id="KW-0967">Endosome</keyword>
<dbReference type="SUPFAM" id="SSF56219">
    <property type="entry name" value="DNase I-like"/>
    <property type="match status" value="1"/>
</dbReference>
<dbReference type="Pfam" id="PF21310">
    <property type="entry name" value="OCRL-like_ASH"/>
    <property type="match status" value="1"/>
</dbReference>
<dbReference type="PANTHER" id="PTHR11200:SF300">
    <property type="entry name" value="TYPE II INOSITOL 1,4,5-TRISPHOSPHATE 5-PHOSPHATASE"/>
    <property type="match status" value="1"/>
</dbReference>
<dbReference type="InterPro" id="IPR048869">
    <property type="entry name" value="OCRL-1_2_ASH"/>
</dbReference>
<dbReference type="SMART" id="SM00128">
    <property type="entry name" value="IPPc"/>
    <property type="match status" value="1"/>
</dbReference>
<dbReference type="WBParaSite" id="Pan_g5395.t1">
    <property type="protein sequence ID" value="Pan_g5395.t1"/>
    <property type="gene ID" value="Pan_g5395"/>
</dbReference>
<feature type="domain" description="Inositol polyphosphate-related phosphatase" evidence="6">
    <location>
        <begin position="55"/>
        <end position="353"/>
    </location>
</feature>
<dbReference type="AlphaFoldDB" id="A0A7E4W1F0"/>